<dbReference type="RefSeq" id="WP_096376162.1">
    <property type="nucleotide sequence ID" value="NZ_AP014940.1"/>
</dbReference>
<dbReference type="KEGG" id="lem:LEN_0015"/>
<proteinExistence type="predicted"/>
<keyword evidence="1" id="KW-1133">Transmembrane helix</keyword>
<gene>
    <name evidence="2" type="ORF">LEN_0015</name>
</gene>
<evidence type="ECO:0000256" key="1">
    <source>
        <dbReference type="SAM" id="Phobius"/>
    </source>
</evidence>
<reference evidence="2 3" key="1">
    <citation type="journal article" date="2017" name="DNA Res.">
        <title>Complete genome sequence and expression profile of the commercial lytic enzyme producer Lysobacter enzymogenes M497-1.</title>
        <authorList>
            <person name="Takami H."/>
            <person name="Toyoda A."/>
            <person name="Uchiyama I."/>
            <person name="Itoh T."/>
            <person name="Takaki Y."/>
            <person name="Arai W."/>
            <person name="Nishi S."/>
            <person name="Kawai M."/>
            <person name="Shinya K."/>
            <person name="Ikeda H."/>
        </authorList>
    </citation>
    <scope>NUCLEOTIDE SEQUENCE [LARGE SCALE GENOMIC DNA]</scope>
    <source>
        <strain evidence="2 3">M497-1</strain>
    </source>
</reference>
<accession>A0AAU9AKZ3</accession>
<evidence type="ECO:0000313" key="3">
    <source>
        <dbReference type="Proteomes" id="UP000218824"/>
    </source>
</evidence>
<sequence>MPWVYLLLAFAAFGLALKTTSPALMAVGLLAALGLLIAGVMGLLARRLDNHSRDVSSMIDPAELRRLREQAEARKLAAAASQSEPPQR</sequence>
<dbReference type="GeneID" id="83061962"/>
<organism evidence="2 3">
    <name type="scientific">Lysobacter enzymogenes</name>
    <dbReference type="NCBI Taxonomy" id="69"/>
    <lineage>
        <taxon>Bacteria</taxon>
        <taxon>Pseudomonadati</taxon>
        <taxon>Pseudomonadota</taxon>
        <taxon>Gammaproteobacteria</taxon>
        <taxon>Lysobacterales</taxon>
        <taxon>Lysobacteraceae</taxon>
        <taxon>Lysobacter</taxon>
    </lineage>
</organism>
<dbReference type="Proteomes" id="UP000218824">
    <property type="component" value="Chromosome"/>
</dbReference>
<keyword evidence="1" id="KW-0812">Transmembrane</keyword>
<dbReference type="AlphaFoldDB" id="A0AAU9AKZ3"/>
<name>A0AAU9AKZ3_LYSEN</name>
<evidence type="ECO:0000313" key="2">
    <source>
        <dbReference type="EMBL" id="BAV95502.1"/>
    </source>
</evidence>
<keyword evidence="1" id="KW-0472">Membrane</keyword>
<protein>
    <submittedName>
        <fullName evidence="2">Uncharacterized protein</fullName>
    </submittedName>
</protein>
<dbReference type="EMBL" id="AP014940">
    <property type="protein sequence ID" value="BAV95502.1"/>
    <property type="molecule type" value="Genomic_DNA"/>
</dbReference>
<feature type="transmembrane region" description="Helical" evidence="1">
    <location>
        <begin position="26"/>
        <end position="45"/>
    </location>
</feature>